<feature type="compositionally biased region" description="Low complexity" evidence="7">
    <location>
        <begin position="241"/>
        <end position="255"/>
    </location>
</feature>
<dbReference type="InterPro" id="IPR019787">
    <property type="entry name" value="Znf_PHD-finger"/>
</dbReference>
<evidence type="ECO:0000256" key="2">
    <source>
        <dbReference type="ARBA" id="ARBA00022723"/>
    </source>
</evidence>
<evidence type="ECO:0000256" key="5">
    <source>
        <dbReference type="ARBA" id="ARBA00023242"/>
    </source>
</evidence>
<evidence type="ECO:0000313" key="9">
    <source>
        <dbReference type="EMBL" id="CAK0796378.1"/>
    </source>
</evidence>
<evidence type="ECO:0000256" key="4">
    <source>
        <dbReference type="ARBA" id="ARBA00022833"/>
    </source>
</evidence>
<feature type="compositionally biased region" description="Low complexity" evidence="7">
    <location>
        <begin position="178"/>
        <end position="203"/>
    </location>
</feature>
<dbReference type="InterPro" id="IPR001965">
    <property type="entry name" value="Znf_PHD"/>
</dbReference>
<feature type="compositionally biased region" description="Basic and acidic residues" evidence="7">
    <location>
        <begin position="208"/>
        <end position="225"/>
    </location>
</feature>
<dbReference type="Proteomes" id="UP001189429">
    <property type="component" value="Unassembled WGS sequence"/>
</dbReference>
<dbReference type="PANTHER" id="PTHR12628:SF10">
    <property type="entry name" value="HOMEOBOX DOMAIN-CONTAINING PROTEIN"/>
    <property type="match status" value="1"/>
</dbReference>
<proteinExistence type="predicted"/>
<dbReference type="PROSITE" id="PS50016">
    <property type="entry name" value="ZF_PHD_2"/>
    <property type="match status" value="1"/>
</dbReference>
<dbReference type="SUPFAM" id="SSF57903">
    <property type="entry name" value="FYVE/PHD zinc finger"/>
    <property type="match status" value="1"/>
</dbReference>
<evidence type="ECO:0000313" key="10">
    <source>
        <dbReference type="Proteomes" id="UP001189429"/>
    </source>
</evidence>
<feature type="region of interest" description="Disordered" evidence="7">
    <location>
        <begin position="562"/>
        <end position="584"/>
    </location>
</feature>
<keyword evidence="10" id="KW-1185">Reference proteome</keyword>
<accession>A0ABN9PTE6</accession>
<dbReference type="Gene3D" id="3.30.40.10">
    <property type="entry name" value="Zinc/RING finger domain, C3HC4 (zinc finger)"/>
    <property type="match status" value="1"/>
</dbReference>
<dbReference type="InterPro" id="IPR011011">
    <property type="entry name" value="Znf_FYVE_PHD"/>
</dbReference>
<sequence>LKHGLGPPISLALLCRIRPPSCLSRTQRQMAPVADGITWESSQIPPTIRRPWRVFEEDLEDKLEDTEGETEAVLAITRERLASVQARGAPAAFAQLSQDLQRTFVEVSIVELAAFVSFQRQQVQSGGATGEEAAAAAWDTLDCEAKAEWVPEDPRAALALDARWAPLLADGPPQRGEAYAAAAGAEAPPGAGAPAAPLEAQAPKPTKLKSEPKEPPTKLKSEPREPAAAAPPPGPKPKVPEPSADAASASAAPCAGVREGDPPAPAEHQEPTDKAAGPAEGAVPVSGGHPEVGDSAVARPRRQSAGLASGASAAAAAVGGSDIASRTRRACSGRPGGAESAGAPAVRSRPQRGAAVAARTVRCAAAATNDDADDAAGDEFSGGAQRVGAKRQPLGQLAGGERLYPELDDLECCVCGGVEASDDNDLAMCEMCGKGYHAKCHDPPEKHFGNLSDKWFCGTCREAIATQRGLRLRVDDYTWVNFPPAPNGTPWPAKVLKLDFSTEQDPEPYWVQFFESVGHRKSTGIWVGDQHARPWAEGPAWHSIRDSSRKLAVRLAVEDGAAPIAGQAHQPRSHPPGAARAGEG</sequence>
<keyword evidence="5" id="KW-0539">Nucleus</keyword>
<feature type="non-terminal residue" evidence="9">
    <location>
        <position position="584"/>
    </location>
</feature>
<organism evidence="9 10">
    <name type="scientific">Prorocentrum cordatum</name>
    <dbReference type="NCBI Taxonomy" id="2364126"/>
    <lineage>
        <taxon>Eukaryota</taxon>
        <taxon>Sar</taxon>
        <taxon>Alveolata</taxon>
        <taxon>Dinophyceae</taxon>
        <taxon>Prorocentrales</taxon>
        <taxon>Prorocentraceae</taxon>
        <taxon>Prorocentrum</taxon>
    </lineage>
</organism>
<reference evidence="9" key="1">
    <citation type="submission" date="2023-10" db="EMBL/GenBank/DDBJ databases">
        <authorList>
            <person name="Chen Y."/>
            <person name="Shah S."/>
            <person name="Dougan E. K."/>
            <person name="Thang M."/>
            <person name="Chan C."/>
        </authorList>
    </citation>
    <scope>NUCLEOTIDE SEQUENCE [LARGE SCALE GENOMIC DNA]</scope>
</reference>
<comment type="caution">
    <text evidence="9">The sequence shown here is derived from an EMBL/GenBank/DDBJ whole genome shotgun (WGS) entry which is preliminary data.</text>
</comment>
<keyword evidence="3 6" id="KW-0863">Zinc-finger</keyword>
<evidence type="ECO:0000256" key="7">
    <source>
        <dbReference type="SAM" id="MobiDB-lite"/>
    </source>
</evidence>
<dbReference type="PANTHER" id="PTHR12628">
    <property type="entry name" value="POLYCOMB-LIKE TRANSCRIPTION FACTOR"/>
    <property type="match status" value="1"/>
</dbReference>
<evidence type="ECO:0000256" key="6">
    <source>
        <dbReference type="PROSITE-ProRule" id="PRU00146"/>
    </source>
</evidence>
<evidence type="ECO:0000256" key="3">
    <source>
        <dbReference type="ARBA" id="ARBA00022771"/>
    </source>
</evidence>
<dbReference type="InterPro" id="IPR013083">
    <property type="entry name" value="Znf_RING/FYVE/PHD"/>
</dbReference>
<comment type="subcellular location">
    <subcellularLocation>
        <location evidence="1">Nucleus</location>
    </subcellularLocation>
</comment>
<keyword evidence="2" id="KW-0479">Metal-binding</keyword>
<gene>
    <name evidence="9" type="ORF">PCOR1329_LOCUS5773</name>
</gene>
<protein>
    <recommendedName>
        <fullName evidence="8">PHD-type domain-containing protein</fullName>
    </recommendedName>
</protein>
<dbReference type="EMBL" id="CAUYUJ010001533">
    <property type="protein sequence ID" value="CAK0796378.1"/>
    <property type="molecule type" value="Genomic_DNA"/>
</dbReference>
<feature type="region of interest" description="Disordered" evidence="7">
    <location>
        <begin position="178"/>
        <end position="353"/>
    </location>
</feature>
<dbReference type="SMART" id="SM00249">
    <property type="entry name" value="PHD"/>
    <property type="match status" value="1"/>
</dbReference>
<feature type="domain" description="PHD-type" evidence="8">
    <location>
        <begin position="409"/>
        <end position="463"/>
    </location>
</feature>
<dbReference type="Pfam" id="PF00628">
    <property type="entry name" value="PHD"/>
    <property type="match status" value="1"/>
</dbReference>
<keyword evidence="4" id="KW-0862">Zinc</keyword>
<feature type="non-terminal residue" evidence="9">
    <location>
        <position position="1"/>
    </location>
</feature>
<evidence type="ECO:0000259" key="8">
    <source>
        <dbReference type="PROSITE" id="PS50016"/>
    </source>
</evidence>
<feature type="compositionally biased region" description="Low complexity" evidence="7">
    <location>
        <begin position="304"/>
        <end position="324"/>
    </location>
</feature>
<name>A0ABN9PTE6_9DINO</name>
<evidence type="ECO:0000256" key="1">
    <source>
        <dbReference type="ARBA" id="ARBA00004123"/>
    </source>
</evidence>